<keyword evidence="2" id="KW-1185">Reference proteome</keyword>
<dbReference type="SUPFAM" id="SSF47473">
    <property type="entry name" value="EF-hand"/>
    <property type="match status" value="1"/>
</dbReference>
<dbReference type="Gene3D" id="1.10.238.10">
    <property type="entry name" value="EF-hand"/>
    <property type="match status" value="1"/>
</dbReference>
<sequence>MNRIALGAILALVLTGVGLFWWQGRAEVERGAPPPLPLETAEFADELELPQAVVGDLLGPEPPQATELTREQRRFFRYDRDRDLRITRNEMLSSRTDAFRKLDIDGNNLLTFEEWAVATVDRFEGADADGNDWLTPIEFATTKSRPSKPPACRC</sequence>
<proteinExistence type="predicted"/>
<protein>
    <recommendedName>
        <fullName evidence="3">EF-hand domain-containing protein</fullName>
    </recommendedName>
</protein>
<reference evidence="1 2" key="1">
    <citation type="submission" date="2023-08" db="EMBL/GenBank/DDBJ databases">
        <title>genomic of DY56.</title>
        <authorList>
            <person name="Wang Y."/>
        </authorList>
    </citation>
    <scope>NUCLEOTIDE SEQUENCE [LARGE SCALE GENOMIC DNA]</scope>
    <source>
        <strain evidence="1 2">DY56-A-20</strain>
    </source>
</reference>
<dbReference type="InterPro" id="IPR018247">
    <property type="entry name" value="EF_Hand_1_Ca_BS"/>
</dbReference>
<gene>
    <name evidence="1" type="ORF">Q9K01_06115</name>
</gene>
<name>A0ABT9H7A5_9SPHN</name>
<dbReference type="EMBL" id="JAVAIL010000002">
    <property type="protein sequence ID" value="MDP4539192.1"/>
    <property type="molecule type" value="Genomic_DNA"/>
</dbReference>
<evidence type="ECO:0008006" key="3">
    <source>
        <dbReference type="Google" id="ProtNLM"/>
    </source>
</evidence>
<dbReference type="InterPro" id="IPR011992">
    <property type="entry name" value="EF-hand-dom_pair"/>
</dbReference>
<comment type="caution">
    <text evidence="1">The sequence shown here is derived from an EMBL/GenBank/DDBJ whole genome shotgun (WGS) entry which is preliminary data.</text>
</comment>
<organism evidence="1 2">
    <name type="scientific">Qipengyuania benthica</name>
    <dbReference type="NCBI Taxonomy" id="3067651"/>
    <lineage>
        <taxon>Bacteria</taxon>
        <taxon>Pseudomonadati</taxon>
        <taxon>Pseudomonadota</taxon>
        <taxon>Alphaproteobacteria</taxon>
        <taxon>Sphingomonadales</taxon>
        <taxon>Erythrobacteraceae</taxon>
        <taxon>Qipengyuania</taxon>
    </lineage>
</organism>
<dbReference type="RefSeq" id="WP_305929331.1">
    <property type="nucleotide sequence ID" value="NZ_JAVAIL010000002.1"/>
</dbReference>
<evidence type="ECO:0000313" key="1">
    <source>
        <dbReference type="EMBL" id="MDP4539192.1"/>
    </source>
</evidence>
<evidence type="ECO:0000313" key="2">
    <source>
        <dbReference type="Proteomes" id="UP001235664"/>
    </source>
</evidence>
<dbReference type="PROSITE" id="PS00018">
    <property type="entry name" value="EF_HAND_1"/>
    <property type="match status" value="1"/>
</dbReference>
<dbReference type="Proteomes" id="UP001235664">
    <property type="component" value="Unassembled WGS sequence"/>
</dbReference>
<accession>A0ABT9H7A5</accession>